<gene>
    <name evidence="7" type="ORF">HS088_TW17G00022</name>
</gene>
<dbReference type="EMBL" id="JAAARO010000017">
    <property type="protein sequence ID" value="KAF5732495.1"/>
    <property type="molecule type" value="Genomic_DNA"/>
</dbReference>
<dbReference type="Gene3D" id="2.20.25.80">
    <property type="entry name" value="WRKY domain"/>
    <property type="match status" value="1"/>
</dbReference>
<dbReference type="InterPro" id="IPR044810">
    <property type="entry name" value="WRKY_plant"/>
</dbReference>
<proteinExistence type="predicted"/>
<dbReference type="GO" id="GO:0005634">
    <property type="term" value="C:nucleus"/>
    <property type="evidence" value="ECO:0007669"/>
    <property type="project" value="UniProtKB-SubCell"/>
</dbReference>
<dbReference type="SMART" id="SM00774">
    <property type="entry name" value="WRKY"/>
    <property type="match status" value="1"/>
</dbReference>
<dbReference type="FunFam" id="2.20.25.80:FF:000003">
    <property type="entry name" value="WRKY transcription factor 57"/>
    <property type="match status" value="1"/>
</dbReference>
<dbReference type="GO" id="GO:0043565">
    <property type="term" value="F:sequence-specific DNA binding"/>
    <property type="evidence" value="ECO:0007669"/>
    <property type="project" value="InterPro"/>
</dbReference>
<evidence type="ECO:0000256" key="2">
    <source>
        <dbReference type="ARBA" id="ARBA00023015"/>
    </source>
</evidence>
<dbReference type="PROSITE" id="PS50811">
    <property type="entry name" value="WRKY"/>
    <property type="match status" value="1"/>
</dbReference>
<dbReference type="AlphaFoldDB" id="A0A7J7CEY2"/>
<dbReference type="Pfam" id="PF03106">
    <property type="entry name" value="WRKY"/>
    <property type="match status" value="1"/>
</dbReference>
<evidence type="ECO:0000256" key="5">
    <source>
        <dbReference type="ARBA" id="ARBA00023242"/>
    </source>
</evidence>
<dbReference type="InParanoid" id="A0A7J7CEY2"/>
<keyword evidence="8" id="KW-1185">Reference proteome</keyword>
<dbReference type="InterPro" id="IPR003657">
    <property type="entry name" value="WRKY_dom"/>
</dbReference>
<accession>A0A7J7CEY2</accession>
<comment type="caution">
    <text evidence="7">The sequence shown here is derived from an EMBL/GenBank/DDBJ whole genome shotgun (WGS) entry which is preliminary data.</text>
</comment>
<protein>
    <recommendedName>
        <fullName evidence="6">WRKY domain-containing protein</fullName>
    </recommendedName>
</protein>
<keyword evidence="4" id="KW-0804">Transcription</keyword>
<evidence type="ECO:0000313" key="7">
    <source>
        <dbReference type="EMBL" id="KAF5732495.1"/>
    </source>
</evidence>
<dbReference type="SUPFAM" id="SSF118290">
    <property type="entry name" value="WRKY DNA-binding domain"/>
    <property type="match status" value="1"/>
</dbReference>
<dbReference type="Proteomes" id="UP000593562">
    <property type="component" value="Unassembled WGS sequence"/>
</dbReference>
<evidence type="ECO:0000259" key="6">
    <source>
        <dbReference type="PROSITE" id="PS50811"/>
    </source>
</evidence>
<evidence type="ECO:0000256" key="1">
    <source>
        <dbReference type="ARBA" id="ARBA00004123"/>
    </source>
</evidence>
<dbReference type="InterPro" id="IPR036576">
    <property type="entry name" value="WRKY_dom_sf"/>
</dbReference>
<organism evidence="7 8">
    <name type="scientific">Tripterygium wilfordii</name>
    <name type="common">Thunder God vine</name>
    <dbReference type="NCBI Taxonomy" id="458696"/>
    <lineage>
        <taxon>Eukaryota</taxon>
        <taxon>Viridiplantae</taxon>
        <taxon>Streptophyta</taxon>
        <taxon>Embryophyta</taxon>
        <taxon>Tracheophyta</taxon>
        <taxon>Spermatophyta</taxon>
        <taxon>Magnoliopsida</taxon>
        <taxon>eudicotyledons</taxon>
        <taxon>Gunneridae</taxon>
        <taxon>Pentapetalae</taxon>
        <taxon>rosids</taxon>
        <taxon>fabids</taxon>
        <taxon>Celastrales</taxon>
        <taxon>Celastraceae</taxon>
        <taxon>Tripterygium</taxon>
    </lineage>
</organism>
<evidence type="ECO:0000313" key="8">
    <source>
        <dbReference type="Proteomes" id="UP000593562"/>
    </source>
</evidence>
<evidence type="ECO:0000256" key="3">
    <source>
        <dbReference type="ARBA" id="ARBA00023125"/>
    </source>
</evidence>
<keyword evidence="2" id="KW-0805">Transcription regulation</keyword>
<keyword evidence="5" id="KW-0539">Nucleus</keyword>
<name>A0A7J7CEY2_TRIWF</name>
<sequence length="180" mass="20976">MFVRKNNAKKKEKRPREPRFAFQTKSEIDNLDDGYRWRKYGQKAVKNSPYPRSYYRCTSQKCRVKKRVERSYQDPSTVITTYEGQHNHHCPATLRGNAAMPMLSPSLLAASRHRAFPQQLLLTRLFPNRAAAVPTTSTMLYQNNTTMAHHQHQHEGQLYFPPDYGLLQDLVPSFSPRSHN</sequence>
<evidence type="ECO:0000256" key="4">
    <source>
        <dbReference type="ARBA" id="ARBA00023163"/>
    </source>
</evidence>
<reference evidence="7 8" key="1">
    <citation type="journal article" date="2020" name="Nat. Commun.">
        <title>Genome of Tripterygium wilfordii and identification of cytochrome P450 involved in triptolide biosynthesis.</title>
        <authorList>
            <person name="Tu L."/>
            <person name="Su P."/>
            <person name="Zhang Z."/>
            <person name="Gao L."/>
            <person name="Wang J."/>
            <person name="Hu T."/>
            <person name="Zhou J."/>
            <person name="Zhang Y."/>
            <person name="Zhao Y."/>
            <person name="Liu Y."/>
            <person name="Song Y."/>
            <person name="Tong Y."/>
            <person name="Lu Y."/>
            <person name="Yang J."/>
            <person name="Xu C."/>
            <person name="Jia M."/>
            <person name="Peters R.J."/>
            <person name="Huang L."/>
            <person name="Gao W."/>
        </authorList>
    </citation>
    <scope>NUCLEOTIDE SEQUENCE [LARGE SCALE GENOMIC DNA]</scope>
    <source>
        <strain evidence="8">cv. XIE 37</strain>
        <tissue evidence="7">Leaf</tissue>
    </source>
</reference>
<comment type="subcellular location">
    <subcellularLocation>
        <location evidence="1">Nucleus</location>
    </subcellularLocation>
</comment>
<keyword evidence="3" id="KW-0238">DNA-binding</keyword>
<feature type="domain" description="WRKY" evidence="6">
    <location>
        <begin position="26"/>
        <end position="91"/>
    </location>
</feature>
<dbReference type="GO" id="GO:0003700">
    <property type="term" value="F:DNA-binding transcription factor activity"/>
    <property type="evidence" value="ECO:0007669"/>
    <property type="project" value="InterPro"/>
</dbReference>
<dbReference type="PANTHER" id="PTHR31221:SF320">
    <property type="entry name" value="WRKY TRANSCRIPTION FACTOR 20"/>
    <property type="match status" value="1"/>
</dbReference>
<dbReference type="PANTHER" id="PTHR31221">
    <property type="entry name" value="WRKY TRANSCRIPTION FACTOR PROTEIN 1-RELATED"/>
    <property type="match status" value="1"/>
</dbReference>